<keyword evidence="2" id="KW-0732">Signal</keyword>
<feature type="compositionally biased region" description="Polar residues" evidence="1">
    <location>
        <begin position="31"/>
        <end position="43"/>
    </location>
</feature>
<gene>
    <name evidence="3" type="ORF">HXN33_10205</name>
</gene>
<evidence type="ECO:0000256" key="2">
    <source>
        <dbReference type="SAM" id="SignalP"/>
    </source>
</evidence>
<evidence type="ECO:0000313" key="4">
    <source>
        <dbReference type="Proteomes" id="UP000757461"/>
    </source>
</evidence>
<comment type="caution">
    <text evidence="3">The sequence shown here is derived from an EMBL/GenBank/DDBJ whole genome shotgun (WGS) entry which is preliminary data.</text>
</comment>
<sequence length="571" mass="65381">MTIKTIYSALISLAVLGLAACSTEVNNEQSQVINPETSSTRAFTLTPKEGPQTRTDVNISSRTKWTTGDRLIAYNITNPEGYDYLTAADDSIYTKFKGDIHWKEGDELALFYPFRYNTKETPMGIVPLGLKENTILVNGKPVTGHQNGTIANFKYFDYMWGKLKNIQTDGHSAWEDFLMDKQYCFIRLNIIFNGKPIKDMTQVTIKNIYTEGDFNLSTGQITYTNKDEMTVTADKPLEYFDIALLPDAHLRASFIIQTKSGITFHATMEQEYNYEKAKYYPYTITVKDPDPFIPIDGVKWGKYNLQYEPTEHQNGWVEGYRLAKNAWDYFYTNNDPFNLYPEFLPRAFNCVAFDHFRWGDIVYAHNYSHDAMRYYSTYTGNIQGQQLNNCYGDLAYYASKGDWKLPTTNDFRKLMAKTGEYLGYYVDNGNVVVGVLFDPTVPENLKGKVLDKNGRVIGRTNQTNAIYVGDYRKENCTRMKHFTKEDIDKGVFLPCAGAYTEYNDGAPRLQRPSAQALYWTSDGKPCDYRLATAFSAYYMTNGCFFPGTVSGSRSMNNPKWSMYSIRPVYAK</sequence>
<dbReference type="Proteomes" id="UP000757461">
    <property type="component" value="Unassembled WGS sequence"/>
</dbReference>
<dbReference type="AlphaFoldDB" id="A0A930N5M9"/>
<dbReference type="Pfam" id="PF13149">
    <property type="entry name" value="Mfa_like_1"/>
    <property type="match status" value="1"/>
</dbReference>
<dbReference type="CDD" id="cd13121">
    <property type="entry name" value="BF2867_like_C"/>
    <property type="match status" value="1"/>
</dbReference>
<dbReference type="Gene3D" id="2.60.40.2630">
    <property type="match status" value="1"/>
</dbReference>
<protein>
    <submittedName>
        <fullName evidence="3">Fimbrillin family protein</fullName>
    </submittedName>
</protein>
<dbReference type="InterPro" id="IPR025049">
    <property type="entry name" value="Mfa-like_1"/>
</dbReference>
<organism evidence="3 4">
    <name type="scientific">Prevotella histicola</name>
    <dbReference type="NCBI Taxonomy" id="470565"/>
    <lineage>
        <taxon>Bacteria</taxon>
        <taxon>Pseudomonadati</taxon>
        <taxon>Bacteroidota</taxon>
        <taxon>Bacteroidia</taxon>
        <taxon>Bacteroidales</taxon>
        <taxon>Prevotellaceae</taxon>
        <taxon>Prevotella</taxon>
    </lineage>
</organism>
<feature type="signal peptide" evidence="2">
    <location>
        <begin position="1"/>
        <end position="19"/>
    </location>
</feature>
<dbReference type="PROSITE" id="PS51257">
    <property type="entry name" value="PROKAR_LIPOPROTEIN"/>
    <property type="match status" value="1"/>
</dbReference>
<accession>A0A930N5M9</accession>
<evidence type="ECO:0000313" key="3">
    <source>
        <dbReference type="EMBL" id="MBF1415936.1"/>
    </source>
</evidence>
<name>A0A930N5M9_9BACT</name>
<dbReference type="EMBL" id="JABZSQ010000272">
    <property type="protein sequence ID" value="MBF1415936.1"/>
    <property type="molecule type" value="Genomic_DNA"/>
</dbReference>
<proteinExistence type="predicted"/>
<feature type="region of interest" description="Disordered" evidence="1">
    <location>
        <begin position="31"/>
        <end position="55"/>
    </location>
</feature>
<feature type="chain" id="PRO_5037894965" evidence="2">
    <location>
        <begin position="20"/>
        <end position="571"/>
    </location>
</feature>
<reference evidence="3" key="1">
    <citation type="submission" date="2020-04" db="EMBL/GenBank/DDBJ databases">
        <title>Deep metagenomics examines the oral microbiome during advanced dental caries in children, revealing novel taxa and co-occurrences with host molecules.</title>
        <authorList>
            <person name="Baker J.L."/>
            <person name="Morton J.T."/>
            <person name="Dinis M."/>
            <person name="Alvarez R."/>
            <person name="Tran N.C."/>
            <person name="Knight R."/>
            <person name="Edlund A."/>
        </authorList>
    </citation>
    <scope>NUCLEOTIDE SEQUENCE</scope>
    <source>
        <strain evidence="3">JCVI_25_bin.9</strain>
    </source>
</reference>
<evidence type="ECO:0000256" key="1">
    <source>
        <dbReference type="SAM" id="MobiDB-lite"/>
    </source>
</evidence>
<dbReference type="CDD" id="cd13120">
    <property type="entry name" value="BF2867_like_N"/>
    <property type="match status" value="1"/>
</dbReference>